<feature type="transmembrane region" description="Helical" evidence="1">
    <location>
        <begin position="231"/>
        <end position="254"/>
    </location>
</feature>
<feature type="transmembrane region" description="Helical" evidence="1">
    <location>
        <begin position="20"/>
        <end position="41"/>
    </location>
</feature>
<feature type="transmembrane region" description="Helical" evidence="1">
    <location>
        <begin position="275"/>
        <end position="295"/>
    </location>
</feature>
<name>A0A3P7NUU7_9FIRM</name>
<keyword evidence="1" id="KW-0472">Membrane</keyword>
<feature type="transmembrane region" description="Helical" evidence="1">
    <location>
        <begin position="174"/>
        <end position="198"/>
    </location>
</feature>
<dbReference type="Proteomes" id="UP000279029">
    <property type="component" value="Chromosome"/>
</dbReference>
<dbReference type="EMBL" id="LR130778">
    <property type="protein sequence ID" value="VDN46924.1"/>
    <property type="molecule type" value="Genomic_DNA"/>
</dbReference>
<reference evidence="3 4" key="1">
    <citation type="submission" date="2018-09" db="EMBL/GenBank/DDBJ databases">
        <authorList>
            <person name="Postec A."/>
        </authorList>
    </citation>
    <scope>NUCLEOTIDE SEQUENCE [LARGE SCALE GENOMIC DNA]</scope>
    <source>
        <strain evidence="3">70B-A</strain>
    </source>
</reference>
<feature type="transmembrane region" description="Helical" evidence="1">
    <location>
        <begin position="301"/>
        <end position="318"/>
    </location>
</feature>
<dbReference type="Pfam" id="PF20047">
    <property type="entry name" value="DUF6449"/>
    <property type="match status" value="1"/>
</dbReference>
<evidence type="ECO:0000256" key="1">
    <source>
        <dbReference type="SAM" id="Phobius"/>
    </source>
</evidence>
<evidence type="ECO:0000313" key="4">
    <source>
        <dbReference type="Proteomes" id="UP000279029"/>
    </source>
</evidence>
<feature type="transmembrane region" description="Helical" evidence="1">
    <location>
        <begin position="61"/>
        <end position="81"/>
    </location>
</feature>
<feature type="transmembrane region" description="Helical" evidence="1">
    <location>
        <begin position="101"/>
        <end position="127"/>
    </location>
</feature>
<organism evidence="3 4">
    <name type="scientific">Petrocella atlantisensis</name>
    <dbReference type="NCBI Taxonomy" id="2173034"/>
    <lineage>
        <taxon>Bacteria</taxon>
        <taxon>Bacillati</taxon>
        <taxon>Bacillota</taxon>
        <taxon>Clostridia</taxon>
        <taxon>Lachnospirales</taxon>
        <taxon>Vallitaleaceae</taxon>
        <taxon>Petrocella</taxon>
    </lineage>
</organism>
<dbReference type="InterPro" id="IPR045611">
    <property type="entry name" value="DUF6449"/>
</dbReference>
<sequence>MKLQTSFYNKAILKNNIKRFAYIGILYFVIHFLVVNFGMLMNTLGTTHKMDHLLYKIPSGWDVFILFFLPVILGIVLFRYIQDEKALATIHAFPVSRKTLFFSHMISFVILFGIPLLVNTLISYAILVSKGYPASDLALHLSIYVIGMILSGMTIFYITVMFGMLVGSSVLQAVLTYVMMAIPVAIVEFGKILIGWTLKGFSTYLDEEALHLLMTPYYTIGRMVDASNTDFLIKGFLVLVIYLGISVAASYILYKKRNLERHHDLIAFDFAKIGFIGLLTVLITLTLANMLGSMFYDNRSLGVYVGVFFGALIGYGVTKMIAEKTVRIFVYYKSWLVVVGLFMLALVIVDFDLIGFESYVPNSEEVAYVVYGENSNPRQGRMTDESVLYGSEANFELVFTEQASVQEVLNLHETAIHAEQDMGYNSRVYRLDLVYVLKNGKRVNRMYENPKMEEAFARLHESEGYKQGRIKDIEAILTHPKISTINIWGRGGQERNISPDKSNSLFEAYRKDFMLLSYREEVSYDNWGTIDIAITKGDDTREEDYEILNYHSLNVWPSFEHTKAWLKENGYEGIIPNREGIVSARITPVVTPDMEGDIPPEYVKEMQLQGKIDSAGIVDDDIIDIIFGLPYDYSKDPEDSYRITLIYKDYGEYSYRVSALPEKLKSYVTQY</sequence>
<evidence type="ECO:0000259" key="2">
    <source>
        <dbReference type="Pfam" id="PF20047"/>
    </source>
</evidence>
<dbReference type="OrthoDB" id="1706490at2"/>
<protein>
    <recommendedName>
        <fullName evidence="2">DUF6449 domain-containing protein</fullName>
    </recommendedName>
</protein>
<feature type="transmembrane region" description="Helical" evidence="1">
    <location>
        <begin position="139"/>
        <end position="162"/>
    </location>
</feature>
<feature type="domain" description="DUF6449" evidence="2">
    <location>
        <begin position="435"/>
        <end position="539"/>
    </location>
</feature>
<dbReference type="RefSeq" id="WP_125136343.1">
    <property type="nucleotide sequence ID" value="NZ_LR130778.1"/>
</dbReference>
<keyword evidence="4" id="KW-1185">Reference proteome</keyword>
<evidence type="ECO:0000313" key="3">
    <source>
        <dbReference type="EMBL" id="VDN46924.1"/>
    </source>
</evidence>
<keyword evidence="1" id="KW-0812">Transmembrane</keyword>
<feature type="transmembrane region" description="Helical" evidence="1">
    <location>
        <begin position="330"/>
        <end position="349"/>
    </location>
</feature>
<dbReference type="AlphaFoldDB" id="A0A3P7NUU7"/>
<gene>
    <name evidence="3" type="ORF">PATL70BA_1050</name>
</gene>
<dbReference type="KEGG" id="cbar:PATL70BA_1050"/>
<proteinExistence type="predicted"/>
<keyword evidence="1" id="KW-1133">Transmembrane helix</keyword>
<accession>A0A3P7NUU7</accession>